<keyword evidence="3" id="KW-1133">Transmembrane helix</keyword>
<dbReference type="AlphaFoldDB" id="A0A8J1U2U5"/>
<dbReference type="Gene3D" id="1.20.1070.10">
    <property type="entry name" value="Rhodopsin 7-helix transmembrane proteins"/>
    <property type="match status" value="1"/>
</dbReference>
<dbReference type="PANTHER" id="PTHR46641">
    <property type="entry name" value="FMRFAMIDE RECEPTOR-RELATED"/>
    <property type="match status" value="1"/>
</dbReference>
<evidence type="ECO:0000256" key="3">
    <source>
        <dbReference type="ARBA" id="ARBA00022989"/>
    </source>
</evidence>
<evidence type="ECO:0000313" key="5">
    <source>
        <dbReference type="EMBL" id="CAH1791120.1"/>
    </source>
</evidence>
<comment type="subcellular location">
    <subcellularLocation>
        <location evidence="1">Membrane</location>
    </subcellularLocation>
</comment>
<dbReference type="OrthoDB" id="10040416at2759"/>
<evidence type="ECO:0000256" key="1">
    <source>
        <dbReference type="ARBA" id="ARBA00004370"/>
    </source>
</evidence>
<dbReference type="GO" id="GO:0004930">
    <property type="term" value="F:G protein-coupled receptor activity"/>
    <property type="evidence" value="ECO:0007669"/>
    <property type="project" value="InterPro"/>
</dbReference>
<evidence type="ECO:0000256" key="2">
    <source>
        <dbReference type="ARBA" id="ARBA00022692"/>
    </source>
</evidence>
<dbReference type="InterPro" id="IPR052954">
    <property type="entry name" value="GPCR-Ligand_Int"/>
</dbReference>
<dbReference type="Pfam" id="PF00001">
    <property type="entry name" value="7tm_1"/>
    <property type="match status" value="1"/>
</dbReference>
<dbReference type="InterPro" id="IPR017452">
    <property type="entry name" value="GPCR_Rhodpsn_7TM"/>
</dbReference>
<name>A0A8J1U2U5_OWEFU</name>
<proteinExistence type="predicted"/>
<gene>
    <name evidence="5" type="ORF">OFUS_LOCUS16242</name>
</gene>
<keyword evidence="4" id="KW-0472">Membrane</keyword>
<keyword evidence="6" id="KW-1185">Reference proteome</keyword>
<sequence length="254" mass="28934">MLVCVTVDRVILVYLPLKAKSICTKGNTTVNICIVTLLIIGVNCHWIFSVVKGGENQFSCPYQDGFKEFHVKYWPWIDASVASLGPFTILIVCNILIAVQLFKAGQLRKRRMNVSNSKQDNTKKSVTIMLVTISVVFLCLTSPIVFEVMRKLARRNNEEEVPTLAERARETLFWVIVNMLMYLNSAVNFVMYCLSGTKFRESMRELFLGKKTIFRNTNSLRGSISQSGIRRRSTATFQYPEVDQASGFQSKLYL</sequence>
<dbReference type="PANTHER" id="PTHR46641:SF25">
    <property type="entry name" value="CNMAMIDE RECEPTOR-RELATED"/>
    <property type="match status" value="1"/>
</dbReference>
<dbReference type="Proteomes" id="UP000749559">
    <property type="component" value="Unassembled WGS sequence"/>
</dbReference>
<comment type="caution">
    <text evidence="5">The sequence shown here is derived from an EMBL/GenBank/DDBJ whole genome shotgun (WGS) entry which is preliminary data.</text>
</comment>
<dbReference type="GO" id="GO:0016020">
    <property type="term" value="C:membrane"/>
    <property type="evidence" value="ECO:0007669"/>
    <property type="project" value="UniProtKB-SubCell"/>
</dbReference>
<dbReference type="SUPFAM" id="SSF81321">
    <property type="entry name" value="Family A G protein-coupled receptor-like"/>
    <property type="match status" value="1"/>
</dbReference>
<accession>A0A8J1U2U5</accession>
<dbReference type="EMBL" id="CAIIXF020000008">
    <property type="protein sequence ID" value="CAH1791120.1"/>
    <property type="molecule type" value="Genomic_DNA"/>
</dbReference>
<evidence type="ECO:0000256" key="4">
    <source>
        <dbReference type="ARBA" id="ARBA00023136"/>
    </source>
</evidence>
<keyword evidence="2" id="KW-0812">Transmembrane</keyword>
<protein>
    <submittedName>
        <fullName evidence="5">Uncharacterized protein</fullName>
    </submittedName>
</protein>
<dbReference type="InterPro" id="IPR000276">
    <property type="entry name" value="GPCR_Rhodpsn"/>
</dbReference>
<reference evidence="5" key="1">
    <citation type="submission" date="2022-03" db="EMBL/GenBank/DDBJ databases">
        <authorList>
            <person name="Martin C."/>
        </authorList>
    </citation>
    <scope>NUCLEOTIDE SEQUENCE</scope>
</reference>
<organism evidence="5 6">
    <name type="scientific">Owenia fusiformis</name>
    <name type="common">Polychaete worm</name>
    <dbReference type="NCBI Taxonomy" id="6347"/>
    <lineage>
        <taxon>Eukaryota</taxon>
        <taxon>Metazoa</taxon>
        <taxon>Spiralia</taxon>
        <taxon>Lophotrochozoa</taxon>
        <taxon>Annelida</taxon>
        <taxon>Polychaeta</taxon>
        <taxon>Sedentaria</taxon>
        <taxon>Canalipalpata</taxon>
        <taxon>Sabellida</taxon>
        <taxon>Oweniida</taxon>
        <taxon>Oweniidae</taxon>
        <taxon>Owenia</taxon>
    </lineage>
</organism>
<evidence type="ECO:0000313" key="6">
    <source>
        <dbReference type="Proteomes" id="UP000749559"/>
    </source>
</evidence>
<dbReference type="PROSITE" id="PS50262">
    <property type="entry name" value="G_PROTEIN_RECEP_F1_2"/>
    <property type="match status" value="1"/>
</dbReference>